<name>A0A6B0UIN0_IXORI</name>
<dbReference type="EMBL" id="GIFC01007080">
    <property type="protein sequence ID" value="MXU89163.1"/>
    <property type="molecule type" value="Transcribed_RNA"/>
</dbReference>
<feature type="signal peptide" evidence="1">
    <location>
        <begin position="1"/>
        <end position="19"/>
    </location>
</feature>
<keyword evidence="1" id="KW-0732">Signal</keyword>
<reference evidence="2" key="1">
    <citation type="submission" date="2019-12" db="EMBL/GenBank/DDBJ databases">
        <title>An insight into the sialome of adult female Ixodes ricinus ticks feeding for 6 days.</title>
        <authorList>
            <person name="Perner J."/>
            <person name="Ribeiro J.M.C."/>
        </authorList>
    </citation>
    <scope>NUCLEOTIDE SEQUENCE</scope>
    <source>
        <strain evidence="2">Semi-engorged</strain>
        <tissue evidence="2">Salivary glands</tissue>
    </source>
</reference>
<evidence type="ECO:0000256" key="1">
    <source>
        <dbReference type="SAM" id="SignalP"/>
    </source>
</evidence>
<accession>A0A6B0UIN0</accession>
<organism evidence="2">
    <name type="scientific">Ixodes ricinus</name>
    <name type="common">Common tick</name>
    <name type="synonym">Acarus ricinus</name>
    <dbReference type="NCBI Taxonomy" id="34613"/>
    <lineage>
        <taxon>Eukaryota</taxon>
        <taxon>Metazoa</taxon>
        <taxon>Ecdysozoa</taxon>
        <taxon>Arthropoda</taxon>
        <taxon>Chelicerata</taxon>
        <taxon>Arachnida</taxon>
        <taxon>Acari</taxon>
        <taxon>Parasitiformes</taxon>
        <taxon>Ixodida</taxon>
        <taxon>Ixodoidea</taxon>
        <taxon>Ixodidae</taxon>
        <taxon>Ixodinae</taxon>
        <taxon>Ixodes</taxon>
    </lineage>
</organism>
<feature type="chain" id="PRO_5025344665" evidence="1">
    <location>
        <begin position="20"/>
        <end position="106"/>
    </location>
</feature>
<protein>
    <submittedName>
        <fullName evidence="2">Putative secreted protein</fullName>
    </submittedName>
</protein>
<sequence>MQAVDFLFQLLLLYESCLQLVFVGHLLTFQPVNCRLQLTHHCPIVSTLNFHLAESCLELLSVELEQLAVAPRGTVPAWPHTRLCLFHLLNLLLKLHSALANHFQKQ</sequence>
<evidence type="ECO:0000313" key="2">
    <source>
        <dbReference type="EMBL" id="MXU89163.1"/>
    </source>
</evidence>
<proteinExistence type="predicted"/>
<dbReference type="AlphaFoldDB" id="A0A6B0UIN0"/>